<feature type="transmembrane region" description="Helical" evidence="7">
    <location>
        <begin position="187"/>
        <end position="204"/>
    </location>
</feature>
<dbReference type="Proteomes" id="UP001058860">
    <property type="component" value="Chromosome"/>
</dbReference>
<reference evidence="11" key="1">
    <citation type="submission" date="2021-11" db="EMBL/GenBank/DDBJ databases">
        <title>Cultivation dependent microbiological survey of springs from the worlds oldest radium mine currently devoted to the extraction of radon-saturated water.</title>
        <authorList>
            <person name="Kapinusova G."/>
            <person name="Smrhova T."/>
            <person name="Strejcek M."/>
            <person name="Suman J."/>
            <person name="Jani K."/>
            <person name="Pajer P."/>
            <person name="Uhlik O."/>
        </authorList>
    </citation>
    <scope>NUCLEOTIDE SEQUENCE [LARGE SCALE GENOMIC DNA]</scope>
    <source>
        <strain evidence="11">J379</strain>
    </source>
</reference>
<dbReference type="PANTHER" id="PTHR43840">
    <property type="entry name" value="MITOCHONDRIAL METAL TRANSPORTER 1-RELATED"/>
    <property type="match status" value="1"/>
</dbReference>
<evidence type="ECO:0000256" key="2">
    <source>
        <dbReference type="ARBA" id="ARBA00008114"/>
    </source>
</evidence>
<dbReference type="InterPro" id="IPR036837">
    <property type="entry name" value="Cation_efflux_CTD_sf"/>
</dbReference>
<dbReference type="SUPFAM" id="SSF161111">
    <property type="entry name" value="Cation efflux protein transmembrane domain-like"/>
    <property type="match status" value="1"/>
</dbReference>
<dbReference type="SUPFAM" id="SSF160240">
    <property type="entry name" value="Cation efflux protein cytoplasmic domain-like"/>
    <property type="match status" value="1"/>
</dbReference>
<feature type="transmembrane region" description="Helical" evidence="7">
    <location>
        <begin position="119"/>
        <end position="141"/>
    </location>
</feature>
<comment type="similarity">
    <text evidence="2">Belongs to the cation diffusion facilitator (CDF) transporter (TC 2.A.4) family.</text>
</comment>
<evidence type="ECO:0000256" key="7">
    <source>
        <dbReference type="SAM" id="Phobius"/>
    </source>
</evidence>
<dbReference type="Pfam" id="PF16916">
    <property type="entry name" value="ZT_dimer"/>
    <property type="match status" value="1"/>
</dbReference>
<keyword evidence="4 7" id="KW-0812">Transmembrane</keyword>
<dbReference type="InterPro" id="IPR002524">
    <property type="entry name" value="Cation_efflux"/>
</dbReference>
<dbReference type="Pfam" id="PF01545">
    <property type="entry name" value="Cation_efflux"/>
    <property type="match status" value="1"/>
</dbReference>
<accession>A0ABY5PJV1</accession>
<dbReference type="EMBL" id="CP088295">
    <property type="protein sequence ID" value="UUY04842.1"/>
    <property type="molecule type" value="Genomic_DNA"/>
</dbReference>
<feature type="transmembrane region" description="Helical" evidence="7">
    <location>
        <begin position="162"/>
        <end position="181"/>
    </location>
</feature>
<protein>
    <submittedName>
        <fullName evidence="10">Cation diffusion facilitator family transporter</fullName>
    </submittedName>
</protein>
<evidence type="ECO:0000313" key="10">
    <source>
        <dbReference type="EMBL" id="UUY04842.1"/>
    </source>
</evidence>
<dbReference type="InterPro" id="IPR027469">
    <property type="entry name" value="Cation_efflux_TMD_sf"/>
</dbReference>
<dbReference type="InterPro" id="IPR050291">
    <property type="entry name" value="CDF_Transporter"/>
</dbReference>
<keyword evidence="3" id="KW-0813">Transport</keyword>
<evidence type="ECO:0000256" key="3">
    <source>
        <dbReference type="ARBA" id="ARBA00022448"/>
    </source>
</evidence>
<keyword evidence="11" id="KW-1185">Reference proteome</keyword>
<sequence>MSTAIDPAARQRRLIRLVWLSIGAAILTIALKTGAWAITGSVGLLSDAAESVVNLVAASFALVIVHWADRPPDEEHAYGHEKADYLSAGLEGGLILIAAVTIGVAAVGRLIDPQPLESVGIGLAVSGVATIVNLLVARVLIRTGMEYRSLTVEADGRHLMTDVWTSIGVVIGVAAVALSGFERLDPIIALLVAANIIRVGWSLVRGAFGGLMDRALEPGELAEIQRVLDRFEGDEVQFHALRTRRAGRRAFVTVHVLVPGTWSVQAGHDLVEQVEAELRAVAEPTTVFTHLEPIEDPASFEDVALDREQAG</sequence>
<dbReference type="PANTHER" id="PTHR43840:SF15">
    <property type="entry name" value="MITOCHONDRIAL METAL TRANSPORTER 1-RELATED"/>
    <property type="match status" value="1"/>
</dbReference>
<evidence type="ECO:0000259" key="8">
    <source>
        <dbReference type="Pfam" id="PF01545"/>
    </source>
</evidence>
<dbReference type="RefSeq" id="WP_353865322.1">
    <property type="nucleotide sequence ID" value="NZ_CP088295.1"/>
</dbReference>
<dbReference type="Gene3D" id="3.30.70.1350">
    <property type="entry name" value="Cation efflux protein, cytoplasmic domain"/>
    <property type="match status" value="1"/>
</dbReference>
<feature type="domain" description="Cation efflux protein cytoplasmic" evidence="9">
    <location>
        <begin position="219"/>
        <end position="293"/>
    </location>
</feature>
<evidence type="ECO:0000256" key="6">
    <source>
        <dbReference type="ARBA" id="ARBA00023136"/>
    </source>
</evidence>
<feature type="domain" description="Cation efflux protein transmembrane" evidence="8">
    <location>
        <begin position="18"/>
        <end position="212"/>
    </location>
</feature>
<evidence type="ECO:0000259" key="9">
    <source>
        <dbReference type="Pfam" id="PF16916"/>
    </source>
</evidence>
<gene>
    <name evidence="10" type="ORF">LRS13_04745</name>
</gene>
<proteinExistence type="inferred from homology"/>
<keyword evidence="6 7" id="KW-0472">Membrane</keyword>
<feature type="transmembrane region" description="Helical" evidence="7">
    <location>
        <begin position="88"/>
        <end position="107"/>
    </location>
</feature>
<name>A0ABY5PJV1_9ACTN</name>
<comment type="subcellular location">
    <subcellularLocation>
        <location evidence="1">Membrane</location>
        <topology evidence="1">Multi-pass membrane protein</topology>
    </subcellularLocation>
</comment>
<evidence type="ECO:0000256" key="1">
    <source>
        <dbReference type="ARBA" id="ARBA00004141"/>
    </source>
</evidence>
<dbReference type="NCBIfam" id="TIGR01297">
    <property type="entry name" value="CDF"/>
    <property type="match status" value="1"/>
</dbReference>
<keyword evidence="5 7" id="KW-1133">Transmembrane helix</keyword>
<dbReference type="InterPro" id="IPR027470">
    <property type="entry name" value="Cation_efflux_CTD"/>
</dbReference>
<organism evidence="10 11">
    <name type="scientific">Svornostia abyssi</name>
    <dbReference type="NCBI Taxonomy" id="2898438"/>
    <lineage>
        <taxon>Bacteria</taxon>
        <taxon>Bacillati</taxon>
        <taxon>Actinomycetota</taxon>
        <taxon>Thermoleophilia</taxon>
        <taxon>Solirubrobacterales</taxon>
        <taxon>Baekduiaceae</taxon>
        <taxon>Svornostia</taxon>
    </lineage>
</organism>
<evidence type="ECO:0000256" key="4">
    <source>
        <dbReference type="ARBA" id="ARBA00022692"/>
    </source>
</evidence>
<dbReference type="Gene3D" id="1.20.1510.10">
    <property type="entry name" value="Cation efflux protein transmembrane domain"/>
    <property type="match status" value="1"/>
</dbReference>
<evidence type="ECO:0000313" key="11">
    <source>
        <dbReference type="Proteomes" id="UP001058860"/>
    </source>
</evidence>
<feature type="transmembrane region" description="Helical" evidence="7">
    <location>
        <begin position="17"/>
        <end position="39"/>
    </location>
</feature>
<dbReference type="InterPro" id="IPR058533">
    <property type="entry name" value="Cation_efflux_TM"/>
</dbReference>
<evidence type="ECO:0000256" key="5">
    <source>
        <dbReference type="ARBA" id="ARBA00022989"/>
    </source>
</evidence>